<dbReference type="EMBL" id="SPRV01000002">
    <property type="protein sequence ID" value="TIC71772.1"/>
    <property type="molecule type" value="Genomic_DNA"/>
</dbReference>
<dbReference type="OrthoDB" id="5793281at2759"/>
<dbReference type="SUPFAM" id="SSF51182">
    <property type="entry name" value="RmlC-like cupins"/>
    <property type="match status" value="1"/>
</dbReference>
<dbReference type="InterPro" id="IPR011051">
    <property type="entry name" value="RmlC_Cupin_sf"/>
</dbReference>
<evidence type="ECO:0008006" key="7">
    <source>
        <dbReference type="Google" id="ProtNLM"/>
    </source>
</evidence>
<dbReference type="Proteomes" id="UP000305362">
    <property type="component" value="Unassembled WGS sequence"/>
</dbReference>
<organism evidence="1 6">
    <name type="scientific">Wallemia mellicola</name>
    <dbReference type="NCBI Taxonomy" id="1708541"/>
    <lineage>
        <taxon>Eukaryota</taxon>
        <taxon>Fungi</taxon>
        <taxon>Dikarya</taxon>
        <taxon>Basidiomycota</taxon>
        <taxon>Wallemiomycotina</taxon>
        <taxon>Wallemiomycetes</taxon>
        <taxon>Wallemiales</taxon>
        <taxon>Wallemiaceae</taxon>
        <taxon>Wallemia</taxon>
    </lineage>
</organism>
<dbReference type="PANTHER" id="PTHR38599:SF1">
    <property type="entry name" value="CUPIN DOMAIN PROTEIN (AFU_ORTHOLOGUE AFUA_3G13620)"/>
    <property type="match status" value="1"/>
</dbReference>
<evidence type="ECO:0000313" key="1">
    <source>
        <dbReference type="EMBL" id="TIB80198.1"/>
    </source>
</evidence>
<protein>
    <recommendedName>
        <fullName evidence="7">Cupin type-1 domain-containing protein</fullName>
    </recommendedName>
</protein>
<sequence length="133" mass="14269">MSIPGHTFTNLFSYPLPEDSTKVIVGLKVGYEGGASTPKHHHGMAFVVGTVLQGSIRSVVHQPGAAEPDPLKIHKTNESWSELPGALHVESGNASETEPAEFIAIFVAPREQKDFVVFDCEMCKVAKEAAKGV</sequence>
<dbReference type="PANTHER" id="PTHR38599">
    <property type="entry name" value="CUPIN DOMAIN PROTEIN (AFU_ORTHOLOGUE AFUA_3G13620)"/>
    <property type="match status" value="1"/>
</dbReference>
<evidence type="ECO:0000313" key="2">
    <source>
        <dbReference type="EMBL" id="TIC04980.1"/>
    </source>
</evidence>
<accession>A0A4T0MBP1</accession>
<dbReference type="EMBL" id="SPRH01000001">
    <property type="protein sequence ID" value="TIC04980.1"/>
    <property type="molecule type" value="Genomic_DNA"/>
</dbReference>
<gene>
    <name evidence="3" type="ORF">E3Q03_00378</name>
    <name evidence="2" type="ORF">E3Q17_00034</name>
    <name evidence="1" type="ORF">E3Q22_02106</name>
</gene>
<name>A0A4T0MBP1_9BASI</name>
<evidence type="ECO:0000313" key="6">
    <source>
        <dbReference type="Proteomes" id="UP000310685"/>
    </source>
</evidence>
<dbReference type="Proteomes" id="UP000307169">
    <property type="component" value="Unassembled WGS sequence"/>
</dbReference>
<reference evidence="4 5" key="1">
    <citation type="submission" date="2019-03" db="EMBL/GenBank/DDBJ databases">
        <title>Sequencing 25 genomes of Wallemia mellicola.</title>
        <authorList>
            <person name="Gostincar C."/>
        </authorList>
    </citation>
    <scope>NUCLEOTIDE SEQUENCE [LARGE SCALE GENOMIC DNA]</scope>
    <source>
        <strain evidence="2 5">EXF-1262</strain>
        <strain evidence="3 4">EXF-1277</strain>
        <strain evidence="1 6">EXF-6152</strain>
    </source>
</reference>
<dbReference type="OMA" id="KMNNDPM"/>
<evidence type="ECO:0000313" key="5">
    <source>
        <dbReference type="Proteomes" id="UP000307169"/>
    </source>
</evidence>
<comment type="caution">
    <text evidence="1">The sequence shown here is derived from an EMBL/GenBank/DDBJ whole genome shotgun (WGS) entry which is preliminary data.</text>
</comment>
<dbReference type="Proteomes" id="UP000310685">
    <property type="component" value="Unassembled WGS sequence"/>
</dbReference>
<dbReference type="AlphaFoldDB" id="A0A4T0MBP1"/>
<evidence type="ECO:0000313" key="3">
    <source>
        <dbReference type="EMBL" id="TIC71772.1"/>
    </source>
</evidence>
<dbReference type="InterPro" id="IPR014710">
    <property type="entry name" value="RmlC-like_jellyroll"/>
</dbReference>
<dbReference type="Gene3D" id="2.60.120.10">
    <property type="entry name" value="Jelly Rolls"/>
    <property type="match status" value="1"/>
</dbReference>
<proteinExistence type="predicted"/>
<evidence type="ECO:0000313" key="4">
    <source>
        <dbReference type="Proteomes" id="UP000305362"/>
    </source>
</evidence>
<dbReference type="EMBL" id="SPRC01000018">
    <property type="protein sequence ID" value="TIB80198.1"/>
    <property type="molecule type" value="Genomic_DNA"/>
</dbReference>